<evidence type="ECO:0000313" key="2">
    <source>
        <dbReference type="Proteomes" id="UP000003571"/>
    </source>
</evidence>
<dbReference type="PATRIC" id="fig|907348.3.peg.2656"/>
<evidence type="ECO:0000313" key="1">
    <source>
        <dbReference type="EMBL" id="EIC00602.1"/>
    </source>
</evidence>
<evidence type="ECO:0008006" key="3">
    <source>
        <dbReference type="Google" id="ProtNLM"/>
    </source>
</evidence>
<proteinExistence type="predicted"/>
<dbReference type="PROSITE" id="PS51257">
    <property type="entry name" value="PROKAR_LIPOPROTEIN"/>
    <property type="match status" value="1"/>
</dbReference>
<dbReference type="STRING" id="907348.TresaDRAFT_0075"/>
<name>H7ENW9_9SPIR</name>
<dbReference type="RefSeq" id="WP_002706260.1">
    <property type="nucleotide sequence ID" value="NZ_AGRW01000054.1"/>
</dbReference>
<protein>
    <recommendedName>
        <fullName evidence="3">Lipoprotein</fullName>
    </recommendedName>
</protein>
<accession>H7ENW9</accession>
<dbReference type="EMBL" id="AGRW01000054">
    <property type="protein sequence ID" value="EIC00602.1"/>
    <property type="molecule type" value="Genomic_DNA"/>
</dbReference>
<dbReference type="Proteomes" id="UP000003571">
    <property type="component" value="Unassembled WGS sequence"/>
</dbReference>
<comment type="caution">
    <text evidence="1">The sequence shown here is derived from an EMBL/GenBank/DDBJ whole genome shotgun (WGS) entry which is preliminary data.</text>
</comment>
<keyword evidence="2" id="KW-1185">Reference proteome</keyword>
<organism evidence="1 2">
    <name type="scientific">Treponema saccharophilum DSM 2985</name>
    <dbReference type="NCBI Taxonomy" id="907348"/>
    <lineage>
        <taxon>Bacteria</taxon>
        <taxon>Pseudomonadati</taxon>
        <taxon>Spirochaetota</taxon>
        <taxon>Spirochaetia</taxon>
        <taxon>Spirochaetales</taxon>
        <taxon>Treponemataceae</taxon>
        <taxon>Treponema</taxon>
    </lineage>
</organism>
<dbReference type="AlphaFoldDB" id="H7ENW9"/>
<dbReference type="OrthoDB" id="358901at2"/>
<reference evidence="1 2" key="1">
    <citation type="submission" date="2011-09" db="EMBL/GenBank/DDBJ databases">
        <title>The draft genome of Treponema saccharophilum DSM 2985.</title>
        <authorList>
            <consortium name="US DOE Joint Genome Institute (JGI-PGF)"/>
            <person name="Lucas S."/>
            <person name="Copeland A."/>
            <person name="Lapidus A."/>
            <person name="Glavina del Rio T."/>
            <person name="Dalin E."/>
            <person name="Tice H."/>
            <person name="Bruce D."/>
            <person name="Goodwin L."/>
            <person name="Pitluck S."/>
            <person name="Peters L."/>
            <person name="Kyrpides N."/>
            <person name="Mavromatis K."/>
            <person name="Ivanova N."/>
            <person name="Markowitz V."/>
            <person name="Cheng J.-F."/>
            <person name="Hugenholtz P."/>
            <person name="Woyke T."/>
            <person name="Wu D."/>
            <person name="Gronow S."/>
            <person name="Wellnitz S."/>
            <person name="Brambilla E."/>
            <person name="Klenk H.-P."/>
            <person name="Eisen J.A."/>
        </authorList>
    </citation>
    <scope>NUCLEOTIDE SEQUENCE [LARGE SCALE GENOMIC DNA]</scope>
    <source>
        <strain evidence="1 2">DSM 2985</strain>
    </source>
</reference>
<gene>
    <name evidence="1" type="ORF">TresaDRAFT_0075</name>
</gene>
<sequence>MARRLFAAGIRSVFRIIGVASVVASSPVIFSCSDAEPEIAEVQPSLVLDYASAGALPSASLSVFLRISGNPRRASSFSVRRIAGEGEIPLEWFVGEPDSYLTDKDSFVFKRNLRVPPVSFRSDGTPARIPEPVPRGKYEATYADDAGGEVSRPFTVSYDERLLSATDSDVRGILGKTTEYVALYAEDRSLVFFGKAKGDWTSARNITRDYKQAVSMRTVLFTAGNKVVCLLPPSAVDKEG</sequence>